<dbReference type="SMART" id="SM00465">
    <property type="entry name" value="GIYc"/>
    <property type="match status" value="1"/>
</dbReference>
<protein>
    <recommendedName>
        <fullName evidence="2">GIY-YIG domain-containing protein</fullName>
    </recommendedName>
</protein>
<proteinExistence type="predicted"/>
<dbReference type="PROSITE" id="PS50164">
    <property type="entry name" value="GIY_YIG"/>
    <property type="match status" value="1"/>
</dbReference>
<comment type="similarity">
    <text evidence="1">To endonucleases of group I introns of fungi and phage.</text>
</comment>
<dbReference type="Gene3D" id="1.10.10.10">
    <property type="entry name" value="Winged helix-like DNA-binding domain superfamily/Winged helix DNA-binding domain"/>
    <property type="match status" value="1"/>
</dbReference>
<dbReference type="InterPro" id="IPR000305">
    <property type="entry name" value="GIY-YIG_endonuc"/>
</dbReference>
<evidence type="ECO:0000313" key="4">
    <source>
        <dbReference type="Proteomes" id="UP000487649"/>
    </source>
</evidence>
<organism evidence="3 4">
    <name type="scientific">Turicibacter sanguinis</name>
    <dbReference type="NCBI Taxonomy" id="154288"/>
    <lineage>
        <taxon>Bacteria</taxon>
        <taxon>Bacillati</taxon>
        <taxon>Bacillota</taxon>
        <taxon>Erysipelotrichia</taxon>
        <taxon>Erysipelotrichales</taxon>
        <taxon>Turicibacteraceae</taxon>
        <taxon>Turicibacter</taxon>
    </lineage>
</organism>
<dbReference type="SUPFAM" id="SSF82771">
    <property type="entry name" value="GIY-YIG endonuclease"/>
    <property type="match status" value="1"/>
</dbReference>
<dbReference type="CDD" id="cd10443">
    <property type="entry name" value="GIY-YIG_HE_Tlr8p_PBC-V_like"/>
    <property type="match status" value="1"/>
</dbReference>
<reference evidence="3 4" key="1">
    <citation type="journal article" date="2019" name="Nat. Med.">
        <title>A library of human gut bacterial isolates paired with longitudinal multiomics data enables mechanistic microbiome research.</title>
        <authorList>
            <person name="Poyet M."/>
            <person name="Groussin M."/>
            <person name="Gibbons S.M."/>
            <person name="Avila-Pacheco J."/>
            <person name="Jiang X."/>
            <person name="Kearney S.M."/>
            <person name="Perrotta A.R."/>
            <person name="Berdy B."/>
            <person name="Zhao S."/>
            <person name="Lieberman T.D."/>
            <person name="Swanson P.K."/>
            <person name="Smith M."/>
            <person name="Roesemann S."/>
            <person name="Alexander J.E."/>
            <person name="Rich S.A."/>
            <person name="Livny J."/>
            <person name="Vlamakis H."/>
            <person name="Clish C."/>
            <person name="Bullock K."/>
            <person name="Deik A."/>
            <person name="Scott J."/>
            <person name="Pierce K.A."/>
            <person name="Xavier R.J."/>
            <person name="Alm E.J."/>
        </authorList>
    </citation>
    <scope>NUCLEOTIDE SEQUENCE [LARGE SCALE GENOMIC DNA]</scope>
    <source>
        <strain evidence="3 4">BIOML-A198</strain>
    </source>
</reference>
<dbReference type="GO" id="GO:0003677">
    <property type="term" value="F:DNA binding"/>
    <property type="evidence" value="ECO:0007669"/>
    <property type="project" value="InterPro"/>
</dbReference>
<dbReference type="GO" id="GO:0004519">
    <property type="term" value="F:endonuclease activity"/>
    <property type="evidence" value="ECO:0007669"/>
    <property type="project" value="InterPro"/>
</dbReference>
<evidence type="ECO:0000313" key="3">
    <source>
        <dbReference type="EMBL" id="MTK20697.1"/>
    </source>
</evidence>
<comment type="caution">
    <text evidence="3">The sequence shown here is derived from an EMBL/GenBank/DDBJ whole genome shotgun (WGS) entry which is preliminary data.</text>
</comment>
<feature type="domain" description="GIY-YIG" evidence="2">
    <location>
        <begin position="17"/>
        <end position="105"/>
    </location>
</feature>
<dbReference type="InterPro" id="IPR003611">
    <property type="entry name" value="NUMOD3"/>
</dbReference>
<dbReference type="InterPro" id="IPR036388">
    <property type="entry name" value="WH-like_DNA-bd_sf"/>
</dbReference>
<dbReference type="InterPro" id="IPR006350">
    <property type="entry name" value="Intron_endoG1"/>
</dbReference>
<evidence type="ECO:0000256" key="1">
    <source>
        <dbReference type="ARBA" id="ARBA00010045"/>
    </source>
</evidence>
<dbReference type="SUPFAM" id="SSF64496">
    <property type="entry name" value="DNA-binding domain of intron-encoded endonucleases"/>
    <property type="match status" value="1"/>
</dbReference>
<dbReference type="Proteomes" id="UP000487649">
    <property type="component" value="Unassembled WGS sequence"/>
</dbReference>
<sequence length="269" mass="30379">MLTMNAKLLYNNSLRNIQMYIYKLTNKLNNKVYIGQTLKDLNKRLLAHKNSPNFKHTKDYPIARAIKKYGWDNFDKELIDIASSVEELNQKELGYIQKYNSLIEGGWGYNVKGGGDSIGSHSEETKRKIGESQKGVLNHAYGKTGKLSPTSKPIICLTNNQIYESAMECSKILDLNFSHISAVCRGTRGSTGGLVFRWLDENNNIIEPEKPSKRKVKKIINLNTGEVFDSMKLAEISVSKNGKSNGSLCRCMKGKTECCYRGVYFKVIE</sequence>
<gene>
    <name evidence="3" type="ORF">GMA92_04495</name>
</gene>
<name>A0A9X5AN36_9FIRM</name>
<dbReference type="EMBL" id="WMQE01000007">
    <property type="protein sequence ID" value="MTK20697.1"/>
    <property type="molecule type" value="Genomic_DNA"/>
</dbReference>
<dbReference type="Pfam" id="PF01541">
    <property type="entry name" value="GIY-YIG"/>
    <property type="match status" value="1"/>
</dbReference>
<dbReference type="AlphaFoldDB" id="A0A9X5AN36"/>
<evidence type="ECO:0000259" key="2">
    <source>
        <dbReference type="PROSITE" id="PS50164"/>
    </source>
</evidence>
<dbReference type="Pfam" id="PF07460">
    <property type="entry name" value="NUMOD3"/>
    <property type="match status" value="1"/>
</dbReference>
<dbReference type="Gene3D" id="3.40.1440.10">
    <property type="entry name" value="GIY-YIG endonuclease"/>
    <property type="match status" value="1"/>
</dbReference>
<dbReference type="NCBIfam" id="TIGR01453">
    <property type="entry name" value="grpIintron_endo"/>
    <property type="match status" value="1"/>
</dbReference>
<accession>A0A9X5AN36</accession>
<dbReference type="InterPro" id="IPR035901">
    <property type="entry name" value="GIY-YIG_endonuc_sf"/>
</dbReference>